<evidence type="ECO:0000313" key="5">
    <source>
        <dbReference type="Proteomes" id="UP000655868"/>
    </source>
</evidence>
<comment type="caution">
    <text evidence="4">The sequence shown here is derived from an EMBL/GenBank/DDBJ whole genome shotgun (WGS) entry which is preliminary data.</text>
</comment>
<keyword evidence="5" id="KW-1185">Reference proteome</keyword>
<evidence type="ECO:0000256" key="2">
    <source>
        <dbReference type="ARBA" id="ARBA00023315"/>
    </source>
</evidence>
<proteinExistence type="predicted"/>
<keyword evidence="2" id="KW-0012">Acyltransferase</keyword>
<protein>
    <submittedName>
        <fullName evidence="4">GNAT family N-acetyltransferase</fullName>
    </submittedName>
</protein>
<dbReference type="InterPro" id="IPR016181">
    <property type="entry name" value="Acyl_CoA_acyltransferase"/>
</dbReference>
<evidence type="ECO:0000256" key="1">
    <source>
        <dbReference type="ARBA" id="ARBA00022679"/>
    </source>
</evidence>
<dbReference type="Gene3D" id="3.40.630.30">
    <property type="match status" value="1"/>
</dbReference>
<dbReference type="Pfam" id="PF00583">
    <property type="entry name" value="Acetyltransf_1"/>
    <property type="match status" value="1"/>
</dbReference>
<dbReference type="PANTHER" id="PTHR43877:SF5">
    <property type="entry name" value="BLL8307 PROTEIN"/>
    <property type="match status" value="1"/>
</dbReference>
<dbReference type="InterPro" id="IPR000182">
    <property type="entry name" value="GNAT_dom"/>
</dbReference>
<name>A0A934NUT5_9NOCA</name>
<feature type="domain" description="N-acetyltransferase" evidence="3">
    <location>
        <begin position="3"/>
        <end position="151"/>
    </location>
</feature>
<dbReference type="Proteomes" id="UP000655868">
    <property type="component" value="Unassembled WGS sequence"/>
</dbReference>
<keyword evidence="1" id="KW-0808">Transferase</keyword>
<gene>
    <name evidence="4" type="ORF">JGU71_22605</name>
</gene>
<accession>A0A934NUT5</accession>
<evidence type="ECO:0000313" key="4">
    <source>
        <dbReference type="EMBL" id="MBJ8341680.1"/>
    </source>
</evidence>
<dbReference type="GO" id="GO:0016747">
    <property type="term" value="F:acyltransferase activity, transferring groups other than amino-acyl groups"/>
    <property type="evidence" value="ECO:0007669"/>
    <property type="project" value="InterPro"/>
</dbReference>
<dbReference type="PROSITE" id="PS51186">
    <property type="entry name" value="GNAT"/>
    <property type="match status" value="1"/>
</dbReference>
<dbReference type="PANTHER" id="PTHR43877">
    <property type="entry name" value="AMINOALKYLPHOSPHONATE N-ACETYLTRANSFERASE-RELATED-RELATED"/>
    <property type="match status" value="1"/>
</dbReference>
<evidence type="ECO:0000259" key="3">
    <source>
        <dbReference type="PROSITE" id="PS51186"/>
    </source>
</evidence>
<reference evidence="4" key="1">
    <citation type="submission" date="2020-12" db="EMBL/GenBank/DDBJ databases">
        <title>Antrihabitans popcorni sp. nov. and Antrihabitans auranticaus sp. nov., isolated from a larva cave.</title>
        <authorList>
            <person name="Lee S.D."/>
            <person name="Kim I.S."/>
        </authorList>
    </citation>
    <scope>NUCLEOTIDE SEQUENCE</scope>
    <source>
        <strain evidence="4">YC3-6</strain>
    </source>
</reference>
<dbReference type="CDD" id="cd04301">
    <property type="entry name" value="NAT_SF"/>
    <property type="match status" value="1"/>
</dbReference>
<organism evidence="4 5">
    <name type="scientific">Antrihabitans stalagmiti</name>
    <dbReference type="NCBI Taxonomy" id="2799499"/>
    <lineage>
        <taxon>Bacteria</taxon>
        <taxon>Bacillati</taxon>
        <taxon>Actinomycetota</taxon>
        <taxon>Actinomycetes</taxon>
        <taxon>Mycobacteriales</taxon>
        <taxon>Nocardiaceae</taxon>
        <taxon>Antrihabitans</taxon>
    </lineage>
</organism>
<sequence length="151" mass="17029">MEIRVDDLTDRVVVAFLDDHIADLRITSPPESTHTLDLDALRSPAVTVWTAWEGEKLVGCCALAALDARHAELKSMRTTPRRIRSGIASVLLTFVVDEARLRRYRRLSLETGSMDDFEPARKLYAKHGFEYCAPFGDYVDDPNSVFMTKAL</sequence>
<dbReference type="EMBL" id="JAEMNV010000008">
    <property type="protein sequence ID" value="MBJ8341680.1"/>
    <property type="molecule type" value="Genomic_DNA"/>
</dbReference>
<dbReference type="InterPro" id="IPR050832">
    <property type="entry name" value="Bact_Acetyltransf"/>
</dbReference>
<dbReference type="SUPFAM" id="SSF55729">
    <property type="entry name" value="Acyl-CoA N-acyltransferases (Nat)"/>
    <property type="match status" value="1"/>
</dbReference>
<dbReference type="AlphaFoldDB" id="A0A934NUT5"/>